<dbReference type="Pfam" id="PF05711">
    <property type="entry name" value="TylF"/>
    <property type="match status" value="2"/>
</dbReference>
<evidence type="ECO:0000256" key="2">
    <source>
        <dbReference type="SAM" id="SignalP"/>
    </source>
</evidence>
<name>A0A0H5RK05_9EUKA</name>
<dbReference type="PANTHER" id="PTHR40036:SF1">
    <property type="entry name" value="MACROCIN O-METHYLTRANSFERASE"/>
    <property type="match status" value="1"/>
</dbReference>
<keyword evidence="1" id="KW-0812">Transmembrane</keyword>
<proteinExistence type="predicted"/>
<dbReference type="InterPro" id="IPR029063">
    <property type="entry name" value="SAM-dependent_MTases_sf"/>
</dbReference>
<evidence type="ECO:0008006" key="4">
    <source>
        <dbReference type="Google" id="ProtNLM"/>
    </source>
</evidence>
<dbReference type="InterPro" id="IPR008884">
    <property type="entry name" value="TylF_MeTrfase"/>
</dbReference>
<feature type="transmembrane region" description="Helical" evidence="1">
    <location>
        <begin position="64"/>
        <end position="80"/>
    </location>
</feature>
<protein>
    <recommendedName>
        <fullName evidence="4">Macrocin O-methyltransferase</fullName>
    </recommendedName>
</protein>
<reference evidence="3" key="1">
    <citation type="submission" date="2015-04" db="EMBL/GenBank/DDBJ databases">
        <title>The genome sequence of the plant pathogenic Rhizarian Plasmodiophora brassicae reveals insights in its biotrophic life cycle and the origin of chitin synthesis.</title>
        <authorList>
            <person name="Schwelm A."/>
            <person name="Fogelqvist J."/>
            <person name="Knaust A."/>
            <person name="Julke S."/>
            <person name="Lilja T."/>
            <person name="Dhandapani V."/>
            <person name="Bonilla-Rosso G."/>
            <person name="Karlsson M."/>
            <person name="Shevchenko A."/>
            <person name="Choi S.R."/>
            <person name="Kim H.G."/>
            <person name="Park J.Y."/>
            <person name="Lim Y.P."/>
            <person name="Ludwig-Muller J."/>
            <person name="Dixelius C."/>
        </authorList>
    </citation>
    <scope>NUCLEOTIDE SEQUENCE</scope>
    <source>
        <tissue evidence="3">Potato root galls</tissue>
    </source>
</reference>
<keyword evidence="2" id="KW-0732">Signal</keyword>
<feature type="signal peptide" evidence="2">
    <location>
        <begin position="1"/>
        <end position="24"/>
    </location>
</feature>
<sequence length="579" mass="65295">MNFAIWIVISIVGVYLQRQVSTWAAAIFPGSSPVDDISPDHAAAVSRDLGFSLFPVTPPSLPDIWFLTALILTIVAVSNRNRSPRSPDIKMLNHLMYAGGIIWVFCSQLSFLSTIPLPDSDCLTSSHPPLHSFSLFARSSSLRLSFHATVITILMLSWQTYHPIMKIESMRRAMMTSWILSLVSIMSSRIDYTADVVRGTIFSYIIFYSFIYFSVDNMERQDATRNEINISVEEKPRKPSRGEGVVDAKRSQPEVKVVQPAKPAPFSAFVINAEVTRLRDVYLTLLRHALTNTLYEDSPLVVFDCTDRSNFIRNSAYNWRIREAGLDLPQKAHSRSGGMRLQTLGRCVEQLLAETVRGDLLDIGVWRGGDAAYMRGVLLAFNCNDRNVIMADNFKGAVFVPNRLKFFLKTLCAVIPMTWVVNILSLLTRIIPKAANFPMAAEHRRSDSSSIAWLQFRLSNPGVVELSSERTDLASVKDMLKRYELLDGQVHFLIGDVKHTLSSVDTEEISLFRVGGRISEPDTLQALICLYPRLSVGGYVFIDDYSGTISAINRFREERDIHDPIIWVDHQCVFWRKAA</sequence>
<feature type="transmembrane region" description="Helical" evidence="1">
    <location>
        <begin position="92"/>
        <end position="111"/>
    </location>
</feature>
<evidence type="ECO:0000313" key="3">
    <source>
        <dbReference type="EMBL" id="CRZ09054.1"/>
    </source>
</evidence>
<feature type="transmembrane region" description="Helical" evidence="1">
    <location>
        <begin position="196"/>
        <end position="215"/>
    </location>
</feature>
<evidence type="ECO:0000256" key="1">
    <source>
        <dbReference type="SAM" id="Phobius"/>
    </source>
</evidence>
<feature type="chain" id="PRO_5005224118" description="Macrocin O-methyltransferase" evidence="2">
    <location>
        <begin position="25"/>
        <end position="579"/>
    </location>
</feature>
<organism evidence="3">
    <name type="scientific">Spongospora subterranea</name>
    <dbReference type="NCBI Taxonomy" id="70186"/>
    <lineage>
        <taxon>Eukaryota</taxon>
        <taxon>Sar</taxon>
        <taxon>Rhizaria</taxon>
        <taxon>Endomyxa</taxon>
        <taxon>Phytomyxea</taxon>
        <taxon>Plasmodiophorida</taxon>
        <taxon>Plasmodiophoridae</taxon>
        <taxon>Spongospora</taxon>
    </lineage>
</organism>
<dbReference type="AlphaFoldDB" id="A0A0H5RK05"/>
<dbReference type="PANTHER" id="PTHR40036">
    <property type="entry name" value="MACROCIN O-METHYLTRANSFERASE"/>
    <property type="match status" value="1"/>
</dbReference>
<keyword evidence="1" id="KW-0472">Membrane</keyword>
<dbReference type="EMBL" id="HACM01008612">
    <property type="protein sequence ID" value="CRZ09054.1"/>
    <property type="molecule type" value="Transcribed_RNA"/>
</dbReference>
<feature type="transmembrane region" description="Helical" evidence="1">
    <location>
        <begin position="144"/>
        <end position="161"/>
    </location>
</feature>
<accession>A0A0H5RK05</accession>
<keyword evidence="1" id="KW-1133">Transmembrane helix</keyword>
<dbReference type="Gene3D" id="3.40.50.150">
    <property type="entry name" value="Vaccinia Virus protein VP39"/>
    <property type="match status" value="2"/>
</dbReference>